<gene>
    <name evidence="1" type="ORF">AQJ67_29045</name>
</gene>
<organism evidence="1 2">
    <name type="scientific">Streptomyces caeruleatus</name>
    <dbReference type="NCBI Taxonomy" id="661399"/>
    <lineage>
        <taxon>Bacteria</taxon>
        <taxon>Bacillati</taxon>
        <taxon>Actinomycetota</taxon>
        <taxon>Actinomycetes</taxon>
        <taxon>Kitasatosporales</taxon>
        <taxon>Streptomycetaceae</taxon>
        <taxon>Streptomyces</taxon>
    </lineage>
</organism>
<proteinExistence type="predicted"/>
<evidence type="ECO:0000313" key="2">
    <source>
        <dbReference type="Proteomes" id="UP000053429"/>
    </source>
</evidence>
<name>A0A101TT66_9ACTN</name>
<dbReference type="OrthoDB" id="4198371at2"/>
<dbReference type="AlphaFoldDB" id="A0A101TT66"/>
<reference evidence="1 2" key="1">
    <citation type="submission" date="2015-10" db="EMBL/GenBank/DDBJ databases">
        <title>Draft genome sequence of Streptomyces caeruleatus NRRL B-24802, type strain for the species Streptomyces caeruleatus.</title>
        <authorList>
            <person name="Ruckert C."/>
            <person name="Winkler A."/>
            <person name="Kalinowski J."/>
            <person name="Kampfer P."/>
            <person name="Glaeser S."/>
        </authorList>
    </citation>
    <scope>NUCLEOTIDE SEQUENCE [LARGE SCALE GENOMIC DNA]</scope>
    <source>
        <strain evidence="1 2">NRRL B-24802</strain>
    </source>
</reference>
<keyword evidence="2" id="KW-1185">Reference proteome</keyword>
<protein>
    <submittedName>
        <fullName evidence="1">Uncharacterized protein</fullName>
    </submittedName>
</protein>
<dbReference type="Proteomes" id="UP000053429">
    <property type="component" value="Unassembled WGS sequence"/>
</dbReference>
<evidence type="ECO:0000313" key="1">
    <source>
        <dbReference type="EMBL" id="KUN98017.1"/>
    </source>
</evidence>
<dbReference type="RefSeq" id="WP_062722268.1">
    <property type="nucleotide sequence ID" value="NZ_KQ948933.1"/>
</dbReference>
<accession>A0A101TT66</accession>
<dbReference type="EMBL" id="LMWY01000038">
    <property type="protein sequence ID" value="KUN98017.1"/>
    <property type="molecule type" value="Genomic_DNA"/>
</dbReference>
<comment type="caution">
    <text evidence="1">The sequence shown here is derived from an EMBL/GenBank/DDBJ whole genome shotgun (WGS) entry which is preliminary data.</text>
</comment>
<sequence>MRQCTATAEVLLTDILIAILAGQGKVFSQGCEDIPDSARCQLGLWHGDEHADFVWEWEHKPEEGLWARWTPDGVMRFESLAHCEVTDGSDDGDACWLYRDHAREHSWALRDPAMEAFRRQVLAENAGLLAWLTRERE</sequence>